<reference evidence="1 2" key="1">
    <citation type="submission" date="2019-12" db="EMBL/GenBank/DDBJ databases">
        <authorList>
            <person name="Kim Y.S."/>
        </authorList>
    </citation>
    <scope>NUCLEOTIDE SEQUENCE [LARGE SCALE GENOMIC DNA]</scope>
    <source>
        <strain evidence="1 2">MMS17-SY077</strain>
    </source>
</reference>
<protein>
    <submittedName>
        <fullName evidence="1">Uncharacterized protein</fullName>
    </submittedName>
</protein>
<evidence type="ECO:0000313" key="2">
    <source>
        <dbReference type="Proteomes" id="UP000438182"/>
    </source>
</evidence>
<sequence length="55" mass="5826">MRILTRHRLRRRLHAPAGDPLIALDEATAAAQFVAVPESGGAGVPDGRPARGERA</sequence>
<keyword evidence="2" id="KW-1185">Reference proteome</keyword>
<dbReference type="EMBL" id="WSTA01000051">
    <property type="protein sequence ID" value="MWB99184.1"/>
    <property type="molecule type" value="Genomic_DNA"/>
</dbReference>
<organism evidence="1 2">
    <name type="scientific">Agromyces seonyuensis</name>
    <dbReference type="NCBI Taxonomy" id="2662446"/>
    <lineage>
        <taxon>Bacteria</taxon>
        <taxon>Bacillati</taxon>
        <taxon>Actinomycetota</taxon>
        <taxon>Actinomycetes</taxon>
        <taxon>Micrococcales</taxon>
        <taxon>Microbacteriaceae</taxon>
        <taxon>Agromyces</taxon>
    </lineage>
</organism>
<dbReference type="Proteomes" id="UP000438182">
    <property type="component" value="Unassembled WGS sequence"/>
</dbReference>
<gene>
    <name evidence="1" type="ORF">GB864_11590</name>
</gene>
<dbReference type="AlphaFoldDB" id="A0A6I4P6E1"/>
<dbReference type="RefSeq" id="WP_160425204.1">
    <property type="nucleotide sequence ID" value="NZ_WSTA01000051.1"/>
</dbReference>
<name>A0A6I4P6E1_9MICO</name>
<comment type="caution">
    <text evidence="1">The sequence shown here is derived from an EMBL/GenBank/DDBJ whole genome shotgun (WGS) entry which is preliminary data.</text>
</comment>
<evidence type="ECO:0000313" key="1">
    <source>
        <dbReference type="EMBL" id="MWB99184.1"/>
    </source>
</evidence>
<proteinExistence type="predicted"/>
<accession>A0A6I4P6E1</accession>